<accession>A0ABU1BS88</accession>
<dbReference type="EMBL" id="JAUYVH010000013">
    <property type="protein sequence ID" value="MDQ9171865.1"/>
    <property type="molecule type" value="Genomic_DNA"/>
</dbReference>
<organism evidence="3 4">
    <name type="scientific">Keguizhuia sedimenti</name>
    <dbReference type="NCBI Taxonomy" id="3064264"/>
    <lineage>
        <taxon>Bacteria</taxon>
        <taxon>Pseudomonadati</taxon>
        <taxon>Pseudomonadota</taxon>
        <taxon>Betaproteobacteria</taxon>
        <taxon>Burkholderiales</taxon>
        <taxon>Oxalobacteraceae</taxon>
        <taxon>Keguizhuia</taxon>
    </lineage>
</organism>
<sequence length="202" mass="21390">MTILAKEKAADRSIGVTSMVRSGYKSLKSLLRHILRPTKRLALCAAGAAIGLGLTLWITGIDDPFLLASLGGSTVFLFGLTRTPAAQPRALFGGHLGGALIGILCYQAFGAATWVYILAVAMTMIYMLLSGTVHPPAGANPLLMVHHHASFSALWEPVGLSIVLLAAAAFAWTRIVSGMVHYPAKWMDASPPTTFGASWESE</sequence>
<dbReference type="Pfam" id="PF04982">
    <property type="entry name" value="TM_HPP"/>
    <property type="match status" value="1"/>
</dbReference>
<keyword evidence="1" id="KW-1133">Transmembrane helix</keyword>
<feature type="domain" description="HPP transmembrane region" evidence="2">
    <location>
        <begin position="39"/>
        <end position="176"/>
    </location>
</feature>
<dbReference type="Proteomes" id="UP001225596">
    <property type="component" value="Unassembled WGS sequence"/>
</dbReference>
<evidence type="ECO:0000313" key="3">
    <source>
        <dbReference type="EMBL" id="MDQ9171865.1"/>
    </source>
</evidence>
<dbReference type="PANTHER" id="PTHR33741:SF5">
    <property type="entry name" value="TRANSMEMBRANE PROTEIN DDB_G0269096-RELATED"/>
    <property type="match status" value="1"/>
</dbReference>
<gene>
    <name evidence="3" type="ORF">Q8A64_15735</name>
</gene>
<feature type="transmembrane region" description="Helical" evidence="1">
    <location>
        <begin position="41"/>
        <end position="59"/>
    </location>
</feature>
<dbReference type="PANTHER" id="PTHR33741">
    <property type="entry name" value="TRANSMEMBRANE PROTEIN DDB_G0269096-RELATED"/>
    <property type="match status" value="1"/>
</dbReference>
<dbReference type="RefSeq" id="WP_338437833.1">
    <property type="nucleotide sequence ID" value="NZ_JAUYVH010000013.1"/>
</dbReference>
<keyword evidence="4" id="KW-1185">Reference proteome</keyword>
<reference evidence="3 4" key="1">
    <citation type="submission" date="2023-08" db="EMBL/GenBank/DDBJ databases">
        <title>Oxalobacteraceae gen .nov., isolated from river sludge outside the plant.</title>
        <authorList>
            <person name="Zhao S.Y."/>
        </authorList>
    </citation>
    <scope>NUCLEOTIDE SEQUENCE [LARGE SCALE GENOMIC DNA]</scope>
    <source>
        <strain evidence="3 4">R-40</strain>
    </source>
</reference>
<evidence type="ECO:0000259" key="2">
    <source>
        <dbReference type="Pfam" id="PF04982"/>
    </source>
</evidence>
<proteinExistence type="predicted"/>
<dbReference type="InterPro" id="IPR007065">
    <property type="entry name" value="HPP"/>
</dbReference>
<keyword evidence="1" id="KW-0812">Transmembrane</keyword>
<evidence type="ECO:0000256" key="1">
    <source>
        <dbReference type="SAM" id="Phobius"/>
    </source>
</evidence>
<evidence type="ECO:0000313" key="4">
    <source>
        <dbReference type="Proteomes" id="UP001225596"/>
    </source>
</evidence>
<protein>
    <submittedName>
        <fullName evidence="3">HPP family protein</fullName>
    </submittedName>
</protein>
<dbReference type="InterPro" id="IPR058581">
    <property type="entry name" value="TM_HPP"/>
</dbReference>
<feature type="transmembrane region" description="Helical" evidence="1">
    <location>
        <begin position="149"/>
        <end position="172"/>
    </location>
</feature>
<feature type="transmembrane region" description="Helical" evidence="1">
    <location>
        <begin position="96"/>
        <end position="129"/>
    </location>
</feature>
<keyword evidence="1" id="KW-0472">Membrane</keyword>
<comment type="caution">
    <text evidence="3">The sequence shown here is derived from an EMBL/GenBank/DDBJ whole genome shotgun (WGS) entry which is preliminary data.</text>
</comment>
<name>A0ABU1BS88_9BURK</name>